<comment type="caution">
    <text evidence="2">The sequence shown here is derived from an EMBL/GenBank/DDBJ whole genome shotgun (WGS) entry which is preliminary data.</text>
</comment>
<gene>
    <name evidence="2" type="ORF">APHNP_1195</name>
</gene>
<dbReference type="PATRIC" id="fig|1359153.3.peg.1227"/>
<proteinExistence type="predicted"/>
<dbReference type="InterPro" id="IPR002566">
    <property type="entry name" value="Msp4_OMP-like"/>
</dbReference>
<evidence type="ECO:0000313" key="2">
    <source>
        <dbReference type="EMBL" id="KJV67977.1"/>
    </source>
</evidence>
<dbReference type="EMBL" id="LANW01000001">
    <property type="protein sequence ID" value="KJV67977.1"/>
    <property type="molecule type" value="Genomic_DNA"/>
</dbReference>
<dbReference type="Pfam" id="PF01617">
    <property type="entry name" value="Surface_Ag_2"/>
    <property type="match status" value="1"/>
</dbReference>
<dbReference type="AlphaFoldDB" id="A0A0F3NJS8"/>
<feature type="domain" description="Msp4/OMP-like" evidence="1">
    <location>
        <begin position="12"/>
        <end position="71"/>
    </location>
</feature>
<protein>
    <submittedName>
        <fullName evidence="2">Surface antigen family protein</fullName>
    </submittedName>
</protein>
<evidence type="ECO:0000259" key="1">
    <source>
        <dbReference type="Pfam" id="PF01617"/>
    </source>
</evidence>
<reference evidence="2 3" key="1">
    <citation type="submission" date="2015-01" db="EMBL/GenBank/DDBJ databases">
        <title>Genome Sequencing of Rickettsiales.</title>
        <authorList>
            <person name="Daugherty S.C."/>
            <person name="Su Q."/>
            <person name="Abolude K."/>
            <person name="Beier-Sexton M."/>
            <person name="Carlyon J.A."/>
            <person name="Carter R."/>
            <person name="Day N.P."/>
            <person name="Dumler S.J."/>
            <person name="Dyachenko V."/>
            <person name="Godinez A."/>
            <person name="Kurtti T.J."/>
            <person name="Lichay M."/>
            <person name="Mullins K.E."/>
            <person name="Ott S."/>
            <person name="Pappas-Brown V."/>
            <person name="Paris D.H."/>
            <person name="Patel P."/>
            <person name="Richards A.L."/>
            <person name="Sadzewicz L."/>
            <person name="Sears K."/>
            <person name="Seidman D."/>
            <person name="Sengamalay N."/>
            <person name="Stenos J."/>
            <person name="Tallon L.J."/>
            <person name="Vincent G."/>
            <person name="Fraser C.M."/>
            <person name="Munderloh U."/>
            <person name="Dunning-Hotopp J.C."/>
        </authorList>
    </citation>
    <scope>NUCLEOTIDE SEQUENCE [LARGE SCALE GENOMIC DNA]</scope>
    <source>
        <strain evidence="2 3">ApNP</strain>
    </source>
</reference>
<dbReference type="Proteomes" id="UP000033385">
    <property type="component" value="Unassembled WGS sequence"/>
</dbReference>
<name>A0A0F3NJS8_ANAPH</name>
<accession>A0A0F3NJS8</accession>
<sequence length="77" mass="8598">MGYLGIYIRYKGGTQAVYPYLKDGKSVKLESNKFDWNTPDPRIGFKDNMLVAMEGSVGYGIGGARVELERALQDQGY</sequence>
<organism evidence="2 3">
    <name type="scientific">Anaplasma phagocytophilum str. ApNP</name>
    <dbReference type="NCBI Taxonomy" id="1359153"/>
    <lineage>
        <taxon>Bacteria</taxon>
        <taxon>Pseudomonadati</taxon>
        <taxon>Pseudomonadota</taxon>
        <taxon>Alphaproteobacteria</taxon>
        <taxon>Rickettsiales</taxon>
        <taxon>Anaplasmataceae</taxon>
        <taxon>Anaplasma</taxon>
        <taxon>phagocytophilum group</taxon>
    </lineage>
</organism>
<evidence type="ECO:0000313" key="3">
    <source>
        <dbReference type="Proteomes" id="UP000033385"/>
    </source>
</evidence>